<reference evidence="4" key="1">
    <citation type="submission" date="2009-01" db="EMBL/GenBank/DDBJ databases">
        <authorList>
            <person name="Qin X."/>
            <person name="Bachman B."/>
            <person name="Battles P."/>
            <person name="Bell A."/>
            <person name="Bess C."/>
            <person name="Bickham C."/>
            <person name="Chaboub L."/>
            <person name="Chen D."/>
            <person name="Coyle M."/>
            <person name="Deiros D.R."/>
            <person name="Dinh H."/>
            <person name="Forbes L."/>
            <person name="Fowler G."/>
            <person name="Francisco L."/>
            <person name="Fu Q."/>
            <person name="Gubbala S."/>
            <person name="Hale W."/>
            <person name="Han Y."/>
            <person name="Hemphill L."/>
            <person name="Highlander S.K."/>
            <person name="Hirani K."/>
            <person name="Hogues M."/>
            <person name="Jackson L."/>
            <person name="Jakkamsetti A."/>
            <person name="Javaid M."/>
            <person name="Jiang H."/>
            <person name="Korchina V."/>
            <person name="Kovar C."/>
            <person name="Lara F."/>
            <person name="Lee S."/>
            <person name="Mata R."/>
            <person name="Mathew T."/>
            <person name="Moen C."/>
            <person name="Morales K."/>
            <person name="Munidasa M."/>
            <person name="Nazareth L."/>
            <person name="Ngo R."/>
            <person name="Nguyen L."/>
            <person name="Okwuonu G."/>
            <person name="Ongeri F."/>
            <person name="Patil S."/>
            <person name="Petrosino J."/>
            <person name="Pham C."/>
            <person name="Pham P."/>
            <person name="Pu L.-L."/>
            <person name="Puazo M."/>
            <person name="Raj R."/>
            <person name="Reid J."/>
            <person name="Rouhana J."/>
            <person name="Saada N."/>
            <person name="Shang Y."/>
            <person name="Simmons D."/>
            <person name="Thornton R."/>
            <person name="Warren J."/>
            <person name="Weissenberger G."/>
            <person name="Zhang J."/>
            <person name="Zhang L."/>
            <person name="Zhou C."/>
            <person name="Zhu D."/>
            <person name="Muzny D."/>
            <person name="Worley K."/>
            <person name="Gibbs R."/>
        </authorList>
    </citation>
    <scope>NUCLEOTIDE SEQUENCE [LARGE SCALE GENOMIC DNA]</scope>
    <source>
        <strain evidence="4">LMS2-1</strain>
    </source>
</reference>
<evidence type="ECO:0000256" key="1">
    <source>
        <dbReference type="ARBA" id="ARBA00022603"/>
    </source>
</evidence>
<accession>C2JZ63</accession>
<dbReference type="PANTHER" id="PTHR47816">
    <property type="entry name" value="RIBOSOMAL RNA SMALL SUBUNIT METHYLTRANSFERASE C"/>
    <property type="match status" value="1"/>
</dbReference>
<keyword evidence="2" id="KW-0808">Transferase</keyword>
<dbReference type="InterPro" id="IPR046977">
    <property type="entry name" value="RsmC/RlmG"/>
</dbReference>
<evidence type="ECO:0000259" key="3">
    <source>
        <dbReference type="Pfam" id="PF05175"/>
    </source>
</evidence>
<dbReference type="CDD" id="cd02440">
    <property type="entry name" value="AdoMet_MTases"/>
    <property type="match status" value="1"/>
</dbReference>
<protein>
    <submittedName>
        <fullName evidence="4">Methyltransferase small domain protein</fullName>
    </submittedName>
</protein>
<dbReference type="SUPFAM" id="SSF53335">
    <property type="entry name" value="S-adenosyl-L-methionine-dependent methyltransferases"/>
    <property type="match status" value="1"/>
</dbReference>
<organism evidence="4 5">
    <name type="scientific">Lacticaseibacillus rhamnosus (strain LMS2-1)</name>
    <dbReference type="NCBI Taxonomy" id="525361"/>
    <lineage>
        <taxon>Bacteria</taxon>
        <taxon>Bacillati</taxon>
        <taxon>Bacillota</taxon>
        <taxon>Bacilli</taxon>
        <taxon>Lactobacillales</taxon>
        <taxon>Lactobacillaceae</taxon>
        <taxon>Lacticaseibacillus</taxon>
    </lineage>
</organism>
<proteinExistence type="predicted"/>
<dbReference type="InterPro" id="IPR029063">
    <property type="entry name" value="SAM-dependent_MTases_sf"/>
</dbReference>
<gene>
    <name evidence="4" type="ORF">HMPREF0539_2198</name>
</gene>
<dbReference type="InterPro" id="IPR007848">
    <property type="entry name" value="Small_mtfrase_dom"/>
</dbReference>
<evidence type="ECO:0000313" key="5">
    <source>
        <dbReference type="Proteomes" id="UP000004525"/>
    </source>
</evidence>
<dbReference type="HOGENOM" id="CLU_018398_7_1_9"/>
<keyword evidence="5" id="KW-1185">Reference proteome</keyword>
<dbReference type="Gene3D" id="3.40.50.150">
    <property type="entry name" value="Vaccinia Virus protein VP39"/>
    <property type="match status" value="1"/>
</dbReference>
<keyword evidence="1 4" id="KW-0489">Methyltransferase</keyword>
<dbReference type="GO" id="GO:0032259">
    <property type="term" value="P:methylation"/>
    <property type="evidence" value="ECO:0007669"/>
    <property type="project" value="UniProtKB-KW"/>
</dbReference>
<dbReference type="Proteomes" id="UP000004525">
    <property type="component" value="Unassembled WGS sequence"/>
</dbReference>
<comment type="caution">
    <text evidence="4">The sequence shown here is derived from an EMBL/GenBank/DDBJ whole genome shotgun (WGS) entry which is preliminary data.</text>
</comment>
<dbReference type="Pfam" id="PF05175">
    <property type="entry name" value="MTS"/>
    <property type="match status" value="1"/>
</dbReference>
<dbReference type="AlphaFoldDB" id="C2JZ63"/>
<dbReference type="EMBL" id="ACIZ01000095">
    <property type="protein sequence ID" value="EEN79658.1"/>
    <property type="molecule type" value="Genomic_DNA"/>
</dbReference>
<sequence length="206" mass="22306">MLMFKEVFMQHYYTNDPDLAHDERTFDFELGGHRLRFTTDNGVFSKHTVDFGSRVLIAAVLAETLPDGPILDVGAGYGPIGLALAKHFPNRQVTMSDVNERALALAKQNAADNGITNVSIIESSMYDSIDDQFAVVVTNPPIRAGKAIVSGILSGAAAHLLPGGQLYAVIQKKQGAPSALKLMKATYANAEVIKKEHGYYILKASK</sequence>
<name>C2JZ63_LACRM</name>
<dbReference type="PANTHER" id="PTHR47816:SF4">
    <property type="entry name" value="RIBOSOMAL RNA SMALL SUBUNIT METHYLTRANSFERASE C"/>
    <property type="match status" value="1"/>
</dbReference>
<feature type="domain" description="Methyltransferase small" evidence="3">
    <location>
        <begin position="35"/>
        <end position="203"/>
    </location>
</feature>
<evidence type="ECO:0000313" key="4">
    <source>
        <dbReference type="EMBL" id="EEN79658.1"/>
    </source>
</evidence>
<dbReference type="GO" id="GO:0008757">
    <property type="term" value="F:S-adenosylmethionine-dependent methyltransferase activity"/>
    <property type="evidence" value="ECO:0007669"/>
    <property type="project" value="InterPro"/>
</dbReference>
<evidence type="ECO:0000256" key="2">
    <source>
        <dbReference type="ARBA" id="ARBA00022679"/>
    </source>
</evidence>